<evidence type="ECO:0000313" key="10">
    <source>
        <dbReference type="Proteomes" id="UP000256869"/>
    </source>
</evidence>
<dbReference type="InterPro" id="IPR050559">
    <property type="entry name" value="P-Pant_transferase_sf"/>
</dbReference>
<dbReference type="NCBIfam" id="TIGR00556">
    <property type="entry name" value="pantethn_trn"/>
    <property type="match status" value="1"/>
</dbReference>
<sequence>MEIFAVKRENHALVPSREAMMRLLTEEIQKRVIRFREWEDAERVIVADFLVRFLFSRKTGSNINDIVIERDGYGKPFIRNKEQLHFNVSHSGNWVVCAIDNQAVGIDVEQVRPLETEELAMRFFSNEEYQAIVDKPLEQRLESFYDLWTLKESFVKAEGKGLFIPLNSFTIKIRNDRITVKHSNAKEDNNKYFFKRYLIDEDYRMSACGSTPEFPSRIQYLDFSFLFQEIHKQDKDTLQRMES</sequence>
<reference evidence="9 10" key="1">
    <citation type="submission" date="2018-07" db="EMBL/GenBank/DDBJ databases">
        <title>Genomic Encyclopedia of Type Strains, Phase III (KMG-III): the genomes of soil and plant-associated and newly described type strains.</title>
        <authorList>
            <person name="Whitman W."/>
        </authorList>
    </citation>
    <scope>NUCLEOTIDE SEQUENCE [LARGE SCALE GENOMIC DNA]</scope>
    <source>
        <strain evidence="9 10">CECT 8236</strain>
    </source>
</reference>
<keyword evidence="10" id="KW-1185">Reference proteome</keyword>
<evidence type="ECO:0000256" key="6">
    <source>
        <dbReference type="ARBA" id="ARBA00023194"/>
    </source>
</evidence>
<accession>A0A3D9I4L3</accession>
<evidence type="ECO:0000256" key="5">
    <source>
        <dbReference type="ARBA" id="ARBA00022842"/>
    </source>
</evidence>
<name>A0A3D9I4L3_9BACL</name>
<dbReference type="GO" id="GO:0019878">
    <property type="term" value="P:lysine biosynthetic process via aminoadipic acid"/>
    <property type="evidence" value="ECO:0007669"/>
    <property type="project" value="TreeGrafter"/>
</dbReference>
<keyword evidence="6" id="KW-0045">Antibiotic biosynthesis</keyword>
<dbReference type="AlphaFoldDB" id="A0A3D9I4L3"/>
<dbReference type="SUPFAM" id="SSF56214">
    <property type="entry name" value="4'-phosphopantetheinyl transferase"/>
    <property type="match status" value="2"/>
</dbReference>
<feature type="domain" description="4'-phosphopantetheinyl transferase N-terminal" evidence="8">
    <location>
        <begin position="19"/>
        <end position="99"/>
    </location>
</feature>
<feature type="domain" description="4'-phosphopantetheinyl transferase" evidence="7">
    <location>
        <begin position="103"/>
        <end position="208"/>
    </location>
</feature>
<organism evidence="9 10">
    <name type="scientific">Cohnella lupini</name>
    <dbReference type="NCBI Taxonomy" id="1294267"/>
    <lineage>
        <taxon>Bacteria</taxon>
        <taxon>Bacillati</taxon>
        <taxon>Bacillota</taxon>
        <taxon>Bacilli</taxon>
        <taxon>Bacillales</taxon>
        <taxon>Paenibacillaceae</taxon>
        <taxon>Cohnella</taxon>
    </lineage>
</organism>
<dbReference type="GO" id="GO:0005829">
    <property type="term" value="C:cytosol"/>
    <property type="evidence" value="ECO:0007669"/>
    <property type="project" value="TreeGrafter"/>
</dbReference>
<comment type="caution">
    <text evidence="9">The sequence shown here is derived from an EMBL/GenBank/DDBJ whole genome shotgun (WGS) entry which is preliminary data.</text>
</comment>
<gene>
    <name evidence="9" type="ORF">DFP95_11394</name>
</gene>
<keyword evidence="4" id="KW-0479">Metal-binding</keyword>
<evidence type="ECO:0000256" key="4">
    <source>
        <dbReference type="ARBA" id="ARBA00022723"/>
    </source>
</evidence>
<dbReference type="EMBL" id="QRDY01000013">
    <property type="protein sequence ID" value="RED56621.1"/>
    <property type="molecule type" value="Genomic_DNA"/>
</dbReference>
<dbReference type="InterPro" id="IPR037143">
    <property type="entry name" value="4-PPantetheinyl_Trfase_dom_sf"/>
</dbReference>
<dbReference type="Gene3D" id="3.90.470.20">
    <property type="entry name" value="4'-phosphopantetheinyl transferase domain"/>
    <property type="match status" value="2"/>
</dbReference>
<dbReference type="Pfam" id="PF01648">
    <property type="entry name" value="ACPS"/>
    <property type="match status" value="1"/>
</dbReference>
<evidence type="ECO:0000259" key="8">
    <source>
        <dbReference type="Pfam" id="PF22624"/>
    </source>
</evidence>
<dbReference type="Pfam" id="PF22624">
    <property type="entry name" value="AASDHPPT_N"/>
    <property type="match status" value="1"/>
</dbReference>
<dbReference type="InterPro" id="IPR055066">
    <property type="entry name" value="AASDHPPT_N"/>
</dbReference>
<dbReference type="GO" id="GO:0017000">
    <property type="term" value="P:antibiotic biosynthetic process"/>
    <property type="evidence" value="ECO:0007669"/>
    <property type="project" value="UniProtKB-KW"/>
</dbReference>
<dbReference type="PANTHER" id="PTHR12215">
    <property type="entry name" value="PHOSPHOPANTETHEINE TRANSFERASE"/>
    <property type="match status" value="1"/>
</dbReference>
<keyword evidence="5" id="KW-0460">Magnesium</keyword>
<dbReference type="GO" id="GO:0000287">
    <property type="term" value="F:magnesium ion binding"/>
    <property type="evidence" value="ECO:0007669"/>
    <property type="project" value="InterPro"/>
</dbReference>
<comment type="cofactor">
    <cofactor evidence="1">
        <name>Mg(2+)</name>
        <dbReference type="ChEBI" id="CHEBI:18420"/>
    </cofactor>
</comment>
<dbReference type="PANTHER" id="PTHR12215:SF10">
    <property type="entry name" value="L-AMINOADIPATE-SEMIALDEHYDE DEHYDROGENASE-PHOSPHOPANTETHEINYL TRANSFERASE"/>
    <property type="match status" value="1"/>
</dbReference>
<protein>
    <submittedName>
        <fullName evidence="9">4'-phosphopantetheinyl transferase</fullName>
    </submittedName>
</protein>
<dbReference type="InterPro" id="IPR008278">
    <property type="entry name" value="4-PPantetheinyl_Trfase_dom"/>
</dbReference>
<dbReference type="Proteomes" id="UP000256869">
    <property type="component" value="Unassembled WGS sequence"/>
</dbReference>
<dbReference type="GO" id="GO:0008897">
    <property type="term" value="F:holo-[acyl-carrier-protein] synthase activity"/>
    <property type="evidence" value="ECO:0007669"/>
    <property type="project" value="InterPro"/>
</dbReference>
<dbReference type="InterPro" id="IPR004568">
    <property type="entry name" value="Ppantetheine-prot_Trfase_dom"/>
</dbReference>
<dbReference type="RefSeq" id="WP_115994428.1">
    <property type="nucleotide sequence ID" value="NZ_QRDY01000013.1"/>
</dbReference>
<dbReference type="GO" id="GO:0006633">
    <property type="term" value="P:fatty acid biosynthetic process"/>
    <property type="evidence" value="ECO:0007669"/>
    <property type="project" value="InterPro"/>
</dbReference>
<evidence type="ECO:0000256" key="1">
    <source>
        <dbReference type="ARBA" id="ARBA00001946"/>
    </source>
</evidence>
<dbReference type="OrthoDB" id="9808281at2"/>
<comment type="similarity">
    <text evidence="2">Belongs to the P-Pant transferase superfamily. Gsp/Sfp/HetI/AcpT family.</text>
</comment>
<evidence type="ECO:0000256" key="3">
    <source>
        <dbReference type="ARBA" id="ARBA00022679"/>
    </source>
</evidence>
<proteinExistence type="inferred from homology"/>
<evidence type="ECO:0000256" key="2">
    <source>
        <dbReference type="ARBA" id="ARBA00010990"/>
    </source>
</evidence>
<evidence type="ECO:0000259" key="7">
    <source>
        <dbReference type="Pfam" id="PF01648"/>
    </source>
</evidence>
<keyword evidence="3 9" id="KW-0808">Transferase</keyword>
<evidence type="ECO:0000313" key="9">
    <source>
        <dbReference type="EMBL" id="RED56621.1"/>
    </source>
</evidence>